<reference evidence="2 3" key="1">
    <citation type="submission" date="2018-10" db="EMBL/GenBank/DDBJ databases">
        <authorList>
            <consortium name="IHU Genomes"/>
        </authorList>
    </citation>
    <scope>NUCLEOTIDE SEQUENCE [LARGE SCALE GENOMIC DNA]</scope>
    <source>
        <strain evidence="2 3">A1</strain>
    </source>
</reference>
<feature type="transmembrane region" description="Helical" evidence="1">
    <location>
        <begin position="80"/>
        <end position="102"/>
    </location>
</feature>
<protein>
    <submittedName>
        <fullName evidence="2">Uncharacterized protein</fullName>
    </submittedName>
</protein>
<accession>A0A5K0UB56</accession>
<sequence length="470" mass="54597">MFLKTKLTPFEQFTQDVKSFANSTSKLVNHYKVALKISGALFAMCVLSFFEYLTHADLSDKTLDFLDYYRIPDAVTLRSMIVYSACIGYCVFKYVSLTVIYVTEQTRLLRNAYRMSERNFFVASSLMFGSYAYNVLYTAINCLIIPLWLYVLTSDDAKNNYGYGYGSYTRYNRYNPSSSMSYHKITFVAIVISVLFGVLQLIEYARLVLSAFRDMKIVIHRHEPIRVVSGYHVQKKVKVDDETSRFTSKIETSFNVFGDESYNSRYNLNNTRLSGESFEQEPNDYEVVLCKIDHNMYYNVFFENAKKGAKRVDTDFEGQMFITRRRYIYKSAIFDVHRLLTGVCVLTLSLLMFERVIGTTFDELADVVLTVMFFAILLHIVHIICEGCVWFYTKCFLKRAIDYSEDANTTSFMNFFDRDSVHFLIGMCVYGTFREGIEVFEQNSYHELGFWIASIGFYILTTVAKVLPTD</sequence>
<gene>
    <name evidence="2" type="ORF">YASMINEVIRUS_1452</name>
</gene>
<dbReference type="Proteomes" id="UP000594342">
    <property type="component" value="Unassembled WGS sequence"/>
</dbReference>
<comment type="caution">
    <text evidence="2">The sequence shown here is derived from an EMBL/GenBank/DDBJ whole genome shotgun (WGS) entry which is preliminary data.</text>
</comment>
<keyword evidence="1" id="KW-1133">Transmembrane helix</keyword>
<feature type="transmembrane region" description="Helical" evidence="1">
    <location>
        <begin position="123"/>
        <end position="151"/>
    </location>
</feature>
<dbReference type="EMBL" id="UPSH01000001">
    <property type="protein sequence ID" value="VBB18920.1"/>
    <property type="molecule type" value="Genomic_DNA"/>
</dbReference>
<organism evidence="2 3">
    <name type="scientific">Yasminevirus sp. GU-2018</name>
    <dbReference type="NCBI Taxonomy" id="2420051"/>
    <lineage>
        <taxon>Viruses</taxon>
        <taxon>Varidnaviria</taxon>
        <taxon>Bamfordvirae</taxon>
        <taxon>Nucleocytoviricota</taxon>
        <taxon>Megaviricetes</taxon>
        <taxon>Imitervirales</taxon>
        <taxon>Mimiviridae</taxon>
        <taxon>Klosneuvirinae</taxon>
        <taxon>Yasminevirus</taxon>
        <taxon>Yasminevirus saudimassiliense</taxon>
    </lineage>
</organism>
<feature type="transmembrane region" description="Helical" evidence="1">
    <location>
        <begin position="373"/>
        <end position="392"/>
    </location>
</feature>
<evidence type="ECO:0000313" key="3">
    <source>
        <dbReference type="Proteomes" id="UP000594342"/>
    </source>
</evidence>
<proteinExistence type="predicted"/>
<feature type="transmembrane region" description="Helical" evidence="1">
    <location>
        <begin position="185"/>
        <end position="205"/>
    </location>
</feature>
<feature type="transmembrane region" description="Helical" evidence="1">
    <location>
        <begin position="332"/>
        <end position="353"/>
    </location>
</feature>
<keyword evidence="1" id="KW-0812">Transmembrane</keyword>
<evidence type="ECO:0000313" key="2">
    <source>
        <dbReference type="EMBL" id="VBB18920.1"/>
    </source>
</evidence>
<keyword evidence="3" id="KW-1185">Reference proteome</keyword>
<name>A0A5K0UB56_9VIRU</name>
<keyword evidence="1" id="KW-0472">Membrane</keyword>
<evidence type="ECO:0000256" key="1">
    <source>
        <dbReference type="SAM" id="Phobius"/>
    </source>
</evidence>
<feature type="transmembrane region" description="Helical" evidence="1">
    <location>
        <begin position="33"/>
        <end position="53"/>
    </location>
</feature>